<dbReference type="Gene3D" id="3.40.50.300">
    <property type="entry name" value="P-loop containing nucleotide triphosphate hydrolases"/>
    <property type="match status" value="1"/>
</dbReference>
<keyword evidence="2" id="KW-0547">Nucleotide-binding</keyword>
<dbReference type="FunFam" id="3.40.50.300:FF:000134">
    <property type="entry name" value="Iron-enterobactin ABC transporter ATP-binding protein"/>
    <property type="match status" value="1"/>
</dbReference>
<dbReference type="PANTHER" id="PTHR42734:SF21">
    <property type="entry name" value="IRON ABC TRANSPORTER, ATP-BINDING PROTEIN"/>
    <property type="match status" value="1"/>
</dbReference>
<accession>A0A4Q7P1A7</accession>
<evidence type="ECO:0000313" key="6">
    <source>
        <dbReference type="Proteomes" id="UP000292262"/>
    </source>
</evidence>
<gene>
    <name evidence="5" type="ORF">EV197_2074</name>
</gene>
<keyword evidence="6" id="KW-1185">Reference proteome</keyword>
<evidence type="ECO:0000256" key="3">
    <source>
        <dbReference type="ARBA" id="ARBA00022840"/>
    </source>
</evidence>
<dbReference type="InterPro" id="IPR027417">
    <property type="entry name" value="P-loop_NTPase"/>
</dbReference>
<sequence>MEHQWSFGYWYENVKCYFNTIETEKLNIVLKTEDLSIGYRTKKDLLVVAADINLQLYEGELIGLVGANGIGKSTLLRTLSGVQPQLHGKILLSNKKLEEYKNLELASQLSVVLTEQIASKNLTVQELVALGRLPYTNWVGKLAEDDVEKVKRAIEVTHITDLIAKRCFELSDGQLQKVLIARAIAQDTPFIILDEPTTHLDVYHRAYILKLLKRLAFETKKTILFSTHDIDFAIQLCDKMMVMNPEGFEFGRPKELIQCKAFSSLFPDDLILFDEKTGSYKIRG</sequence>
<name>A0A4Q7P1A7_9FLAO</name>
<dbReference type="InterPro" id="IPR003439">
    <property type="entry name" value="ABC_transporter-like_ATP-bd"/>
</dbReference>
<evidence type="ECO:0000259" key="4">
    <source>
        <dbReference type="PROSITE" id="PS50893"/>
    </source>
</evidence>
<comment type="caution">
    <text evidence="5">The sequence shown here is derived from an EMBL/GenBank/DDBJ whole genome shotgun (WGS) entry which is preliminary data.</text>
</comment>
<evidence type="ECO:0000256" key="1">
    <source>
        <dbReference type="ARBA" id="ARBA00022448"/>
    </source>
</evidence>
<dbReference type="AlphaFoldDB" id="A0A4Q7P1A7"/>
<dbReference type="CDD" id="cd03214">
    <property type="entry name" value="ABC_Iron-Siderophores_B12_Hemin"/>
    <property type="match status" value="1"/>
</dbReference>
<organism evidence="5 6">
    <name type="scientific">Aquimarina brevivitae</name>
    <dbReference type="NCBI Taxonomy" id="323412"/>
    <lineage>
        <taxon>Bacteria</taxon>
        <taxon>Pseudomonadati</taxon>
        <taxon>Bacteroidota</taxon>
        <taxon>Flavobacteriia</taxon>
        <taxon>Flavobacteriales</taxon>
        <taxon>Flavobacteriaceae</taxon>
        <taxon>Aquimarina</taxon>
    </lineage>
</organism>
<feature type="domain" description="ABC transporter" evidence="4">
    <location>
        <begin position="30"/>
        <end position="270"/>
    </location>
</feature>
<dbReference type="InterPro" id="IPR003593">
    <property type="entry name" value="AAA+_ATPase"/>
</dbReference>
<dbReference type="PROSITE" id="PS50893">
    <property type="entry name" value="ABC_TRANSPORTER_2"/>
    <property type="match status" value="1"/>
</dbReference>
<dbReference type="Proteomes" id="UP000292262">
    <property type="component" value="Unassembled WGS sequence"/>
</dbReference>
<keyword evidence="3 5" id="KW-0067">ATP-binding</keyword>
<dbReference type="GO" id="GO:0005524">
    <property type="term" value="F:ATP binding"/>
    <property type="evidence" value="ECO:0007669"/>
    <property type="project" value="UniProtKB-KW"/>
</dbReference>
<dbReference type="SUPFAM" id="SSF52540">
    <property type="entry name" value="P-loop containing nucleoside triphosphate hydrolases"/>
    <property type="match status" value="1"/>
</dbReference>
<dbReference type="SMART" id="SM00382">
    <property type="entry name" value="AAA"/>
    <property type="match status" value="1"/>
</dbReference>
<dbReference type="InterPro" id="IPR050153">
    <property type="entry name" value="Metal_Ion_Import_ABC"/>
</dbReference>
<proteinExistence type="predicted"/>
<dbReference type="PANTHER" id="PTHR42734">
    <property type="entry name" value="METAL TRANSPORT SYSTEM ATP-BINDING PROTEIN TM_0124-RELATED"/>
    <property type="match status" value="1"/>
</dbReference>
<protein>
    <submittedName>
        <fullName evidence="5">Iron complex transport system ATP-binding protein</fullName>
    </submittedName>
</protein>
<keyword evidence="1" id="KW-0813">Transport</keyword>
<dbReference type="GO" id="GO:0016887">
    <property type="term" value="F:ATP hydrolysis activity"/>
    <property type="evidence" value="ECO:0007669"/>
    <property type="project" value="InterPro"/>
</dbReference>
<dbReference type="EMBL" id="SGXE01000002">
    <property type="protein sequence ID" value="RZS93495.1"/>
    <property type="molecule type" value="Genomic_DNA"/>
</dbReference>
<dbReference type="Pfam" id="PF00005">
    <property type="entry name" value="ABC_tran"/>
    <property type="match status" value="1"/>
</dbReference>
<reference evidence="5 6" key="1">
    <citation type="submission" date="2019-02" db="EMBL/GenBank/DDBJ databases">
        <title>Genomic Encyclopedia of Type Strains, Phase IV (KMG-IV): sequencing the most valuable type-strain genomes for metagenomic binning, comparative biology and taxonomic classification.</title>
        <authorList>
            <person name="Goeker M."/>
        </authorList>
    </citation>
    <scope>NUCLEOTIDE SEQUENCE [LARGE SCALE GENOMIC DNA]</scope>
    <source>
        <strain evidence="5 6">DSM 17196</strain>
    </source>
</reference>
<evidence type="ECO:0000256" key="2">
    <source>
        <dbReference type="ARBA" id="ARBA00022741"/>
    </source>
</evidence>
<evidence type="ECO:0000313" key="5">
    <source>
        <dbReference type="EMBL" id="RZS93495.1"/>
    </source>
</evidence>
<dbReference type="RefSeq" id="WP_341273019.1">
    <property type="nucleotide sequence ID" value="NZ_SGXE01000002.1"/>
</dbReference>